<feature type="region of interest" description="Disordered" evidence="2">
    <location>
        <begin position="273"/>
        <end position="292"/>
    </location>
</feature>
<feature type="domain" description="RING-type" evidence="3">
    <location>
        <begin position="6"/>
        <end position="53"/>
    </location>
</feature>
<feature type="compositionally biased region" description="Basic residues" evidence="2">
    <location>
        <begin position="431"/>
        <end position="447"/>
    </location>
</feature>
<proteinExistence type="predicted"/>
<keyword evidence="1" id="KW-0863">Zinc-finger</keyword>
<accession>A0A9K3CPD2</accession>
<comment type="caution">
    <text evidence="4">The sequence shown here is derived from an EMBL/GenBank/DDBJ whole genome shotgun (WGS) entry which is preliminary data.</text>
</comment>
<dbReference type="GO" id="GO:0061630">
    <property type="term" value="F:ubiquitin protein ligase activity"/>
    <property type="evidence" value="ECO:0007669"/>
    <property type="project" value="InterPro"/>
</dbReference>
<feature type="region of interest" description="Disordered" evidence="2">
    <location>
        <begin position="302"/>
        <end position="539"/>
    </location>
</feature>
<dbReference type="InterPro" id="IPR044288">
    <property type="entry name" value="ZNF598/HEL2"/>
</dbReference>
<dbReference type="GO" id="GO:0008270">
    <property type="term" value="F:zinc ion binding"/>
    <property type="evidence" value="ECO:0007669"/>
    <property type="project" value="UniProtKB-KW"/>
</dbReference>
<evidence type="ECO:0000259" key="3">
    <source>
        <dbReference type="PROSITE" id="PS50089"/>
    </source>
</evidence>
<organism evidence="4 5">
    <name type="scientific">Kipferlia bialata</name>
    <dbReference type="NCBI Taxonomy" id="797122"/>
    <lineage>
        <taxon>Eukaryota</taxon>
        <taxon>Metamonada</taxon>
        <taxon>Carpediemonas-like organisms</taxon>
        <taxon>Kipferlia</taxon>
    </lineage>
</organism>
<dbReference type="InterPro" id="IPR013087">
    <property type="entry name" value="Znf_C2H2_type"/>
</dbReference>
<feature type="compositionally biased region" description="Basic and acidic residues" evidence="2">
    <location>
        <begin position="304"/>
        <end position="346"/>
    </location>
</feature>
<name>A0A9K3CPD2_9EUKA</name>
<dbReference type="PANTHER" id="PTHR22938">
    <property type="entry name" value="ZINC FINGER PROTEIN 598"/>
    <property type="match status" value="1"/>
</dbReference>
<dbReference type="SMART" id="SM00355">
    <property type="entry name" value="ZnF_C2H2"/>
    <property type="match status" value="4"/>
</dbReference>
<evidence type="ECO:0000313" key="4">
    <source>
        <dbReference type="EMBL" id="GIQ79925.1"/>
    </source>
</evidence>
<dbReference type="PROSITE" id="PS50089">
    <property type="entry name" value="ZF_RING_2"/>
    <property type="match status" value="1"/>
</dbReference>
<keyword evidence="1" id="KW-0479">Metal-binding</keyword>
<keyword evidence="5" id="KW-1185">Reference proteome</keyword>
<feature type="compositionally biased region" description="Basic and acidic residues" evidence="2">
    <location>
        <begin position="513"/>
        <end position="527"/>
    </location>
</feature>
<dbReference type="OrthoDB" id="40579at2759"/>
<keyword evidence="1" id="KW-0862">Zinc</keyword>
<dbReference type="InterPro" id="IPR001841">
    <property type="entry name" value="Znf_RING"/>
</dbReference>
<evidence type="ECO:0000313" key="5">
    <source>
        <dbReference type="Proteomes" id="UP000265618"/>
    </source>
</evidence>
<dbReference type="GO" id="GO:0016567">
    <property type="term" value="P:protein ubiquitination"/>
    <property type="evidence" value="ECO:0007669"/>
    <property type="project" value="TreeGrafter"/>
</dbReference>
<protein>
    <recommendedName>
        <fullName evidence="3">RING-type domain-containing protein</fullName>
    </recommendedName>
</protein>
<dbReference type="Proteomes" id="UP000265618">
    <property type="component" value="Unassembled WGS sequence"/>
</dbReference>
<dbReference type="PROSITE" id="PS00028">
    <property type="entry name" value="ZINC_FINGER_C2H2_1"/>
    <property type="match status" value="2"/>
</dbReference>
<feature type="compositionally biased region" description="Low complexity" evidence="2">
    <location>
        <begin position="379"/>
        <end position="394"/>
    </location>
</feature>
<dbReference type="EMBL" id="BDIP01000077">
    <property type="protein sequence ID" value="GIQ79925.1"/>
    <property type="molecule type" value="Genomic_DNA"/>
</dbReference>
<evidence type="ECO:0000256" key="2">
    <source>
        <dbReference type="SAM" id="MobiDB-lite"/>
    </source>
</evidence>
<feature type="compositionally biased region" description="Basic and acidic residues" evidence="2">
    <location>
        <begin position="484"/>
        <end position="502"/>
    </location>
</feature>
<feature type="compositionally biased region" description="Basic and acidic residues" evidence="2">
    <location>
        <begin position="273"/>
        <end position="282"/>
    </location>
</feature>
<sequence length="609" mass="67841">MADHQCVICFDDLQDGDGNDLCSLHECGHYHLCDSCCVKQRRFRSDTLCPECQIDSPSVIILPFPLPNPIPSFAGLLRESVVVPHCQGVWIHESAEDKVHGLLGFICPVCNQNCDTLPQLQRHVKSHGKSYCDVCIKARFAFVSELPLMTTSELRRHKKEGLSNEKITHFHGHSFCRLCSRWFFDDNALIMHLNESHVKCEICRALGHDRVFFRDTEAWSAHLLQSHYVCPYCHMDDGAALIAFSTQIGQIGHLLSAHGDRLGKQEKRELRLTGMDTELRDQKKSKRPVVGKNGWWYQDEDDVEREREARRQEKGKDKGPASLVSEKERASARDLHRERLKGDKSVEAQAQRTGTLMKNPKAAPAPVIPKQHFPGIQRAGSSGAVSQSASASSAPTNTWGGAPSHAEAPVNQDWGSSRASGFTAMEVTAKRGTKKRALQIQQRRHMGVVRTAPAPQKSWKAKPQTTSVQRDVAACFNSLPSVEFKSEEQQQRERERERERSSRQSAVYSSRPSQKERKQQKRSREASLAKQGWGRDAPSGATFTAVAIEAKKVEAPPPKAPVVKPHIGVDGPPTGVEVRKPTQDSLMPVSKGGKGKKRGKKTIISSSFL</sequence>
<evidence type="ECO:0000256" key="1">
    <source>
        <dbReference type="PROSITE-ProRule" id="PRU00175"/>
    </source>
</evidence>
<feature type="region of interest" description="Disordered" evidence="2">
    <location>
        <begin position="556"/>
        <end position="609"/>
    </location>
</feature>
<gene>
    <name evidence="4" type="ORF">KIPB_000633</name>
</gene>
<dbReference type="GO" id="GO:0043022">
    <property type="term" value="F:ribosome binding"/>
    <property type="evidence" value="ECO:0007669"/>
    <property type="project" value="TreeGrafter"/>
</dbReference>
<dbReference type="GO" id="GO:0072344">
    <property type="term" value="P:rescue of stalled ribosome"/>
    <property type="evidence" value="ECO:0007669"/>
    <property type="project" value="InterPro"/>
</dbReference>
<dbReference type="AlphaFoldDB" id="A0A9K3CPD2"/>
<reference evidence="4 5" key="1">
    <citation type="journal article" date="2018" name="PLoS ONE">
        <title>The draft genome of Kipferlia bialata reveals reductive genome evolution in fornicate parasites.</title>
        <authorList>
            <person name="Tanifuji G."/>
            <person name="Takabayashi S."/>
            <person name="Kume K."/>
            <person name="Takagi M."/>
            <person name="Nakayama T."/>
            <person name="Kamikawa R."/>
            <person name="Inagaki Y."/>
            <person name="Hashimoto T."/>
        </authorList>
    </citation>
    <scope>NUCLEOTIDE SEQUENCE [LARGE SCALE GENOMIC DNA]</scope>
    <source>
        <strain evidence="4">NY0173</strain>
    </source>
</reference>
<dbReference type="PANTHER" id="PTHR22938:SF0">
    <property type="entry name" value="E3 UBIQUITIN-PROTEIN LIGASE ZNF598"/>
    <property type="match status" value="1"/>
</dbReference>